<dbReference type="CDD" id="cd00077">
    <property type="entry name" value="HDc"/>
    <property type="match status" value="1"/>
</dbReference>
<dbReference type="KEGG" id="tmi:THEMA_06760"/>
<dbReference type="InterPro" id="IPR003607">
    <property type="entry name" value="HD/PDEase_dom"/>
</dbReference>
<dbReference type="PANTHER" id="PTHR36442:SF1">
    <property type="entry name" value="CYCLIC-DI-AMP PHOSPHODIESTERASE PGPH"/>
    <property type="match status" value="1"/>
</dbReference>
<feature type="transmembrane region" description="Helical" evidence="1">
    <location>
        <begin position="157"/>
        <end position="175"/>
    </location>
</feature>
<dbReference type="PATRIC" id="fig|243274.17.peg.1516"/>
<reference evidence="3 4" key="1">
    <citation type="journal article" date="1999" name="Nature">
        <title>Evidence for lateral gene transfer between Archaea and Bacteria from genome sequence of Thermotoga maritima.</title>
        <authorList>
            <person name="Nelson K.E."/>
            <person name="Clayton R.A."/>
            <person name="Gill S.R."/>
            <person name="Gwinn M.L."/>
            <person name="Dodson R.J."/>
            <person name="Haft D.H."/>
            <person name="Hickey E.K."/>
            <person name="Peterson J.D."/>
            <person name="Nelson W.C."/>
            <person name="Ketchum K.A."/>
            <person name="McDonald L."/>
            <person name="Utterback T.R."/>
            <person name="Malek J.A."/>
            <person name="Linher K.D."/>
            <person name="Garrett M.M."/>
            <person name="Stewart A.M."/>
            <person name="Cotton M.D."/>
            <person name="Pratt M.S."/>
            <person name="Phillips C.A."/>
            <person name="Richardson D."/>
            <person name="Heidelberg J."/>
            <person name="Sutton G.G."/>
            <person name="Fleischmann R.D."/>
            <person name="White O."/>
            <person name="Salzberg S.L."/>
            <person name="Smith H.O."/>
            <person name="Venter J.C."/>
            <person name="Fraser C.M."/>
        </authorList>
    </citation>
    <scope>NUCLEOTIDE SEQUENCE [LARGE SCALE GENOMIC DNA]</scope>
    <source>
        <strain evidence="4">ATCC 43589 / DSM 3109 / JCM 10099 / NBRC 100826 / MSB8</strain>
    </source>
</reference>
<name>Q9X1J6_THEMA</name>
<dbReference type="SMART" id="SM00471">
    <property type="entry name" value="HDc"/>
    <property type="match status" value="1"/>
</dbReference>
<dbReference type="EMBL" id="AE000512">
    <property type="protein sequence ID" value="AAD36575.1"/>
    <property type="molecule type" value="Genomic_DNA"/>
</dbReference>
<gene>
    <name evidence="3" type="ordered locus">TM_1508</name>
</gene>
<organism evidence="3 4">
    <name type="scientific">Thermotoga maritima (strain ATCC 43589 / DSM 3109 / JCM 10099 / NBRC 100826 / MSB8)</name>
    <dbReference type="NCBI Taxonomy" id="243274"/>
    <lineage>
        <taxon>Bacteria</taxon>
        <taxon>Thermotogati</taxon>
        <taxon>Thermotogota</taxon>
        <taxon>Thermotogae</taxon>
        <taxon>Thermotogales</taxon>
        <taxon>Thermotogaceae</taxon>
        <taxon>Thermotoga</taxon>
    </lineage>
</organism>
<dbReference type="PANTHER" id="PTHR36442">
    <property type="entry name" value="CYCLIC-DI-AMP PHOSPHODIESTERASE PGPH"/>
    <property type="match status" value="1"/>
</dbReference>
<dbReference type="Gene3D" id="1.10.3210.10">
    <property type="entry name" value="Hypothetical protein af1432"/>
    <property type="match status" value="1"/>
</dbReference>
<dbReference type="NCBIfam" id="TIGR00277">
    <property type="entry name" value="HDIG"/>
    <property type="match status" value="1"/>
</dbReference>
<dbReference type="KEGG" id="tmm:Tmari_1516"/>
<feature type="domain" description="HD" evidence="2">
    <location>
        <begin position="238"/>
        <end position="380"/>
    </location>
</feature>
<dbReference type="RefSeq" id="WP_004081852.1">
    <property type="nucleotide sequence ID" value="NC_000853.1"/>
</dbReference>
<accession>Q9X1J6</accession>
<dbReference type="AlphaFoldDB" id="Q9X1J6"/>
<evidence type="ECO:0000259" key="2">
    <source>
        <dbReference type="PROSITE" id="PS51831"/>
    </source>
</evidence>
<feature type="transmembrane region" description="Helical" evidence="1">
    <location>
        <begin position="182"/>
        <end position="205"/>
    </location>
</feature>
<dbReference type="PaxDb" id="243274-THEMA_06760"/>
<evidence type="ECO:0000313" key="3">
    <source>
        <dbReference type="EMBL" id="AAD36575.1"/>
    </source>
</evidence>
<keyword evidence="1" id="KW-0812">Transmembrane</keyword>
<dbReference type="SUPFAM" id="SSF109604">
    <property type="entry name" value="HD-domain/PDEase-like"/>
    <property type="match status" value="1"/>
</dbReference>
<feature type="transmembrane region" description="Helical" evidence="1">
    <location>
        <begin position="32"/>
        <end position="49"/>
    </location>
</feature>
<dbReference type="InterPro" id="IPR006675">
    <property type="entry name" value="HDIG_dom"/>
</dbReference>
<dbReference type="PROSITE" id="PS51831">
    <property type="entry name" value="HD"/>
    <property type="match status" value="1"/>
</dbReference>
<keyword evidence="1" id="KW-1133">Transmembrane helix</keyword>
<dbReference type="KEGG" id="tmw:THMA_1540"/>
<dbReference type="PIR" id="E72244">
    <property type="entry name" value="E72244"/>
</dbReference>
<dbReference type="InterPro" id="IPR011621">
    <property type="entry name" value="Metal-dep_PHydrolase_7TM_intra"/>
</dbReference>
<dbReference type="KEGG" id="tma:TM1508"/>
<dbReference type="InterPro" id="IPR052722">
    <property type="entry name" value="PgpH_phosphodiesterase"/>
</dbReference>
<evidence type="ECO:0000256" key="1">
    <source>
        <dbReference type="SAM" id="Phobius"/>
    </source>
</evidence>
<dbReference type="OrthoDB" id="9806952at2"/>
<dbReference type="InParanoid" id="Q9X1J6"/>
<feature type="transmembrane region" description="Helical" evidence="1">
    <location>
        <begin position="61"/>
        <end position="79"/>
    </location>
</feature>
<keyword evidence="4" id="KW-1185">Reference proteome</keyword>
<dbReference type="EnsemblBacteria" id="AAD36575">
    <property type="protein sequence ID" value="AAD36575"/>
    <property type="gene ID" value="TM_1508"/>
</dbReference>
<dbReference type="InterPro" id="IPR006674">
    <property type="entry name" value="HD_domain"/>
</dbReference>
<keyword evidence="1" id="KW-0472">Membrane</keyword>
<feature type="transmembrane region" description="Helical" evidence="1">
    <location>
        <begin position="127"/>
        <end position="145"/>
    </location>
</feature>
<feature type="transmembrane region" description="Helical" evidence="1">
    <location>
        <begin position="91"/>
        <end position="120"/>
    </location>
</feature>
<proteinExistence type="predicted"/>
<protein>
    <recommendedName>
        <fullName evidence="2">HD domain-containing protein</fullName>
    </recommendedName>
</protein>
<evidence type="ECO:0000313" key="4">
    <source>
        <dbReference type="Proteomes" id="UP000008183"/>
    </source>
</evidence>
<accession>G4FFP5</accession>
<sequence length="458" mass="52167">MNRKRFLLITITVILSLMLVHVRTGIRPLNFTFEALITLIVWFALVEMSTRYYRKYWLSEVFTYTHLALILLGSSFIGFSFPEIGPFVTPVYIPVALIELVFFSPEIAITSGFLMSLFALYRWSYDIFLLLPFISTTFVAAVTLSKANRRLDVVKSSAFTSLALMGTSLFMKFGLKIEYTPYDLVAAILNPIFSGILVLGILPYVEYTSRLYSNLGLVEFGNLNHPLLKMLSIKAPGTYYHSVIVANLAETAAEKIGANPILARIGAYYHDIGKMKRPHFFTENIRDGKNPHEDITPSLSHLVLNEHVKYGVELARKYRLPLLVEFIIPQHHGTRSQKYFYYKAKQQFEDIPEEEFRYPGPKPQFKEAAIIMLADSVEAASRSLKSPSVSQIKECVEDVISSIFFERQLDESGITLSELEEISDAFLQVLVNLFSSRIEYPEEEKIQKVVKINDKNTG</sequence>
<dbReference type="Proteomes" id="UP000008183">
    <property type="component" value="Chromosome"/>
</dbReference>
<dbReference type="Pfam" id="PF07698">
    <property type="entry name" value="7TM-7TMR_HD"/>
    <property type="match status" value="1"/>
</dbReference>
<dbReference type="FunCoup" id="Q9X1J6">
    <property type="interactions" value="13"/>
</dbReference>
<dbReference type="Pfam" id="PF01966">
    <property type="entry name" value="HD"/>
    <property type="match status" value="1"/>
</dbReference>